<dbReference type="GO" id="GO:0005085">
    <property type="term" value="F:guanyl-nucleotide exchange factor activity"/>
    <property type="evidence" value="ECO:0007669"/>
    <property type="project" value="InterPro"/>
</dbReference>
<dbReference type="GO" id="GO:0005737">
    <property type="term" value="C:cytoplasm"/>
    <property type="evidence" value="ECO:0007669"/>
    <property type="project" value="UniProtKB-ARBA"/>
</dbReference>
<evidence type="ECO:0000313" key="3">
    <source>
        <dbReference type="EMBL" id="KND00126.1"/>
    </source>
</evidence>
<dbReference type="GO" id="GO:0060090">
    <property type="term" value="F:molecular adaptor activity"/>
    <property type="evidence" value="ECO:0007669"/>
    <property type="project" value="InterPro"/>
</dbReference>
<evidence type="ECO:0000259" key="2">
    <source>
        <dbReference type="SMART" id="SM00960"/>
    </source>
</evidence>
<dbReference type="SUPFAM" id="SSF103196">
    <property type="entry name" value="Roadblock/LC7 domain"/>
    <property type="match status" value="1"/>
</dbReference>
<feature type="domain" description="Roadblock/LAMTOR2" evidence="2">
    <location>
        <begin position="7"/>
        <end position="103"/>
    </location>
</feature>
<accession>A0A0L0HFA0</accession>
<protein>
    <recommendedName>
        <fullName evidence="2">Roadblock/LAMTOR2 domain-containing protein</fullName>
    </recommendedName>
</protein>
<dbReference type="OrthoDB" id="271745at2759"/>
<dbReference type="InParanoid" id="A0A0L0HFA0"/>
<proteinExistence type="inferred from homology"/>
<dbReference type="RefSeq" id="XP_016608165.1">
    <property type="nucleotide sequence ID" value="XM_016752702.1"/>
</dbReference>
<dbReference type="OMA" id="WAAYEKN"/>
<dbReference type="InterPro" id="IPR004942">
    <property type="entry name" value="Roadblock/LAMTOR2_dom"/>
</dbReference>
<dbReference type="AlphaFoldDB" id="A0A0L0HFA0"/>
<gene>
    <name evidence="3" type="ORF">SPPG_04468</name>
</gene>
<dbReference type="GeneID" id="27687913"/>
<dbReference type="STRING" id="645134.A0A0L0HFA0"/>
<evidence type="ECO:0000313" key="4">
    <source>
        <dbReference type="Proteomes" id="UP000053201"/>
    </source>
</evidence>
<dbReference type="VEuPathDB" id="FungiDB:SPPG_04468"/>
<dbReference type="Gene3D" id="3.30.450.30">
    <property type="entry name" value="Dynein light chain 2a, cytoplasmic"/>
    <property type="match status" value="1"/>
</dbReference>
<name>A0A0L0HFA0_SPIPD</name>
<comment type="similarity">
    <text evidence="1">Belongs to the GAMAD family.</text>
</comment>
<dbReference type="PANTHER" id="PTHR13323">
    <property type="entry name" value="LATE ENDOSOMAL/LYSOSOMAL MP1 INTERACTING PROTEIN"/>
    <property type="match status" value="1"/>
</dbReference>
<organism evidence="3 4">
    <name type="scientific">Spizellomyces punctatus (strain DAOM BR117)</name>
    <dbReference type="NCBI Taxonomy" id="645134"/>
    <lineage>
        <taxon>Eukaryota</taxon>
        <taxon>Fungi</taxon>
        <taxon>Fungi incertae sedis</taxon>
        <taxon>Chytridiomycota</taxon>
        <taxon>Chytridiomycota incertae sedis</taxon>
        <taxon>Chytridiomycetes</taxon>
        <taxon>Spizellomycetales</taxon>
        <taxon>Spizellomycetaceae</taxon>
        <taxon>Spizellomyces</taxon>
    </lineage>
</organism>
<dbReference type="EMBL" id="KQ257456">
    <property type="protein sequence ID" value="KND00126.1"/>
    <property type="molecule type" value="Genomic_DNA"/>
</dbReference>
<dbReference type="Proteomes" id="UP000053201">
    <property type="component" value="Unassembled WGS sequence"/>
</dbReference>
<sequence length="133" mass="14344">MLKPKVITQVLQQANTAGVHAALLLNPDGSLVSFAGGTEKDAKVLAAVASNVWFGYERYGKPPAANSVEGGEGKEGLRNLILDCEQGKLSITRTSRMLLCLVADERVEWGLLKAKTRTLKEYLEGPLNLVASY</sequence>
<dbReference type="GO" id="GO:0032008">
    <property type="term" value="P:positive regulation of TOR signaling"/>
    <property type="evidence" value="ECO:0007669"/>
    <property type="project" value="InterPro"/>
</dbReference>
<dbReference type="InterPro" id="IPR037587">
    <property type="entry name" value="LAMTOR2-like"/>
</dbReference>
<evidence type="ECO:0000256" key="1">
    <source>
        <dbReference type="ARBA" id="ARBA00007191"/>
    </source>
</evidence>
<dbReference type="SMART" id="SM00960">
    <property type="entry name" value="Robl_LC7"/>
    <property type="match status" value="1"/>
</dbReference>
<dbReference type="Pfam" id="PF03259">
    <property type="entry name" value="Robl_LC7"/>
    <property type="match status" value="1"/>
</dbReference>
<reference evidence="3 4" key="1">
    <citation type="submission" date="2009-08" db="EMBL/GenBank/DDBJ databases">
        <title>The Genome Sequence of Spizellomyces punctatus strain DAOM BR117.</title>
        <authorList>
            <consortium name="The Broad Institute Genome Sequencing Platform"/>
            <person name="Russ C."/>
            <person name="Cuomo C."/>
            <person name="Shea T."/>
            <person name="Young S.K."/>
            <person name="Zeng Q."/>
            <person name="Koehrsen M."/>
            <person name="Haas B."/>
            <person name="Borodovsky M."/>
            <person name="Guigo R."/>
            <person name="Alvarado L."/>
            <person name="Berlin A."/>
            <person name="Bochicchio J."/>
            <person name="Borenstein D."/>
            <person name="Chapman S."/>
            <person name="Chen Z."/>
            <person name="Engels R."/>
            <person name="Freedman E."/>
            <person name="Gellesch M."/>
            <person name="Goldberg J."/>
            <person name="Griggs A."/>
            <person name="Gujja S."/>
            <person name="Heiman D."/>
            <person name="Hepburn T."/>
            <person name="Howarth C."/>
            <person name="Jen D."/>
            <person name="Larson L."/>
            <person name="Lewis B."/>
            <person name="Mehta T."/>
            <person name="Park D."/>
            <person name="Pearson M."/>
            <person name="Roberts A."/>
            <person name="Saif S."/>
            <person name="Shenoy N."/>
            <person name="Sisk P."/>
            <person name="Stolte C."/>
            <person name="Sykes S."/>
            <person name="Thomson T."/>
            <person name="Walk T."/>
            <person name="White J."/>
            <person name="Yandava C."/>
            <person name="Burger G."/>
            <person name="Gray M.W."/>
            <person name="Holland P.W.H."/>
            <person name="King N."/>
            <person name="Lang F.B.F."/>
            <person name="Roger A.J."/>
            <person name="Ruiz-Trillo I."/>
            <person name="Lander E."/>
            <person name="Nusbaum C."/>
        </authorList>
    </citation>
    <scope>NUCLEOTIDE SEQUENCE [LARGE SCALE GENOMIC DNA]</scope>
    <source>
        <strain evidence="3 4">DAOM BR117</strain>
    </source>
</reference>
<keyword evidence="4" id="KW-1185">Reference proteome</keyword>
<dbReference type="FunFam" id="3.30.450.30:FF:000004">
    <property type="entry name" value="ragulator complex protein LAMTOR2"/>
    <property type="match status" value="1"/>
</dbReference>
<dbReference type="eggNOG" id="KOG4107">
    <property type="taxonomic scope" value="Eukaryota"/>
</dbReference>